<dbReference type="Pfam" id="PF00501">
    <property type="entry name" value="AMP-binding"/>
    <property type="match status" value="1"/>
</dbReference>
<gene>
    <name evidence="2" type="ORF">XAC3562_120127</name>
</gene>
<name>A0A0U5FAQ7_XANCI</name>
<organism evidence="2 3">
    <name type="scientific">Xanthomonas citri pv. citri</name>
    <dbReference type="NCBI Taxonomy" id="611301"/>
    <lineage>
        <taxon>Bacteria</taxon>
        <taxon>Pseudomonadati</taxon>
        <taxon>Pseudomonadota</taxon>
        <taxon>Gammaproteobacteria</taxon>
        <taxon>Lysobacterales</taxon>
        <taxon>Lysobacteraceae</taxon>
        <taxon>Xanthomonas</taxon>
    </lineage>
</organism>
<accession>A0A0U5FAQ7</accession>
<reference evidence="2 3" key="1">
    <citation type="submission" date="2014-09" db="EMBL/GenBank/DDBJ databases">
        <authorList>
            <person name="Regsiter A."/>
        </authorList>
    </citation>
    <scope>NUCLEOTIDE SEQUENCE [LARGE SCALE GENOMIC DNA]</scope>
</reference>
<keyword evidence="3" id="KW-1185">Reference proteome</keyword>
<evidence type="ECO:0000313" key="3">
    <source>
        <dbReference type="Proteomes" id="UP000052230"/>
    </source>
</evidence>
<evidence type="ECO:0000259" key="1">
    <source>
        <dbReference type="Pfam" id="PF00501"/>
    </source>
</evidence>
<dbReference type="SUPFAM" id="SSF56801">
    <property type="entry name" value="Acetyl-CoA synthetase-like"/>
    <property type="match status" value="1"/>
</dbReference>
<evidence type="ECO:0000313" key="2">
    <source>
        <dbReference type="EMBL" id="CEG14660.1"/>
    </source>
</evidence>
<dbReference type="InterPro" id="IPR000873">
    <property type="entry name" value="AMP-dep_synth/lig_dom"/>
</dbReference>
<dbReference type="Proteomes" id="UP000052230">
    <property type="component" value="Unassembled WGS sequence"/>
</dbReference>
<proteinExistence type="predicted"/>
<feature type="domain" description="AMP-dependent synthetase/ligase" evidence="1">
    <location>
        <begin position="28"/>
        <end position="76"/>
    </location>
</feature>
<comment type="caution">
    <text evidence="2">The sequence shown here is derived from an EMBL/GenBank/DDBJ whole genome shotgun (WGS) entry which is preliminary data.</text>
</comment>
<sequence length="88" mass="9568">MAMPTDSIALHARLSPQQFAARDLVLSLEWTYAELDALVGRLAALLRRRGCVDGERLAVLARNSVWQVALHFACGRGSARSMSRSTGA</sequence>
<dbReference type="Gene3D" id="3.40.50.980">
    <property type="match status" value="1"/>
</dbReference>
<dbReference type="EMBL" id="CCXZ01000024">
    <property type="protein sequence ID" value="CEG14660.1"/>
    <property type="molecule type" value="Genomic_DNA"/>
</dbReference>
<dbReference type="AlphaFoldDB" id="A0A0U5FAQ7"/>
<protein>
    <recommendedName>
        <fullName evidence="1">AMP-dependent synthetase/ligase domain-containing protein</fullName>
    </recommendedName>
</protein>